<feature type="transmembrane region" description="Helical" evidence="1">
    <location>
        <begin position="126"/>
        <end position="147"/>
    </location>
</feature>
<dbReference type="RefSeq" id="WP_091730379.1">
    <property type="nucleotide sequence ID" value="NZ_FNQE01000020.1"/>
</dbReference>
<keyword evidence="1" id="KW-1133">Transmembrane helix</keyword>
<protein>
    <submittedName>
        <fullName evidence="2">Uncharacterized protein</fullName>
    </submittedName>
</protein>
<sequence length="228" mass="26966">MKKKKSKIISSVFISIILLMGLFYMNSTIVLYIFGERTTAIIDGTSQRIENRKEYQNLTTRYSIAYHFTVDGKEYHNTVFYNSGMRETTIVGQGDEIRTIHIRYLKIWPRINNLEKLVSFENPFNLFYRIVSIIFLIIIFLIVIGVLGRKRKKRSKELTEDLILQNKSRTNKPLTMAKLIEEDHDNYDELIQIYYEQGWDKSDPSWQCTCRHWNDGNFCMYCGKGRNA</sequence>
<gene>
    <name evidence="2" type="ORF">SAMN05660462_01923</name>
</gene>
<keyword evidence="1" id="KW-0812">Transmembrane</keyword>
<name>A0A1H3QG16_9FIRM</name>
<proteinExistence type="predicted"/>
<evidence type="ECO:0000256" key="1">
    <source>
        <dbReference type="SAM" id="Phobius"/>
    </source>
</evidence>
<evidence type="ECO:0000313" key="3">
    <source>
        <dbReference type="Proteomes" id="UP000198625"/>
    </source>
</evidence>
<organism evidence="2 3">
    <name type="scientific">Proteiniborus ethanoligenes</name>
    <dbReference type="NCBI Taxonomy" id="415015"/>
    <lineage>
        <taxon>Bacteria</taxon>
        <taxon>Bacillati</taxon>
        <taxon>Bacillota</taxon>
        <taxon>Clostridia</taxon>
        <taxon>Eubacteriales</taxon>
        <taxon>Proteiniborus</taxon>
    </lineage>
</organism>
<dbReference type="STRING" id="415015.SAMN05660462_01923"/>
<dbReference type="Proteomes" id="UP000198625">
    <property type="component" value="Unassembled WGS sequence"/>
</dbReference>
<feature type="transmembrane region" description="Helical" evidence="1">
    <location>
        <begin position="12"/>
        <end position="34"/>
    </location>
</feature>
<keyword evidence="1" id="KW-0472">Membrane</keyword>
<dbReference type="AlphaFoldDB" id="A0A1H3QG16"/>
<reference evidence="3" key="1">
    <citation type="submission" date="2016-10" db="EMBL/GenBank/DDBJ databases">
        <authorList>
            <person name="Varghese N."/>
            <person name="Submissions S."/>
        </authorList>
    </citation>
    <scope>NUCLEOTIDE SEQUENCE [LARGE SCALE GENOMIC DNA]</scope>
    <source>
        <strain evidence="3">DSM 21650</strain>
    </source>
</reference>
<keyword evidence="3" id="KW-1185">Reference proteome</keyword>
<dbReference type="EMBL" id="FNQE01000020">
    <property type="protein sequence ID" value="SDZ12213.1"/>
    <property type="molecule type" value="Genomic_DNA"/>
</dbReference>
<evidence type="ECO:0000313" key="2">
    <source>
        <dbReference type="EMBL" id="SDZ12213.1"/>
    </source>
</evidence>
<accession>A0A1H3QG16</accession>